<dbReference type="Gene3D" id="3.40.50.2300">
    <property type="match status" value="1"/>
</dbReference>
<name>A0A2N3XWJ3_SACSN</name>
<dbReference type="GO" id="GO:0006355">
    <property type="term" value="P:regulation of DNA-templated transcription"/>
    <property type="evidence" value="ECO:0007669"/>
    <property type="project" value="InterPro"/>
</dbReference>
<keyword evidence="3" id="KW-0804">Transcription</keyword>
<evidence type="ECO:0000256" key="3">
    <source>
        <dbReference type="ARBA" id="ARBA00023163"/>
    </source>
</evidence>
<evidence type="ECO:0000313" key="6">
    <source>
        <dbReference type="Proteomes" id="UP000233786"/>
    </source>
</evidence>
<dbReference type="SUPFAM" id="SSF52172">
    <property type="entry name" value="CheY-like"/>
    <property type="match status" value="1"/>
</dbReference>
<dbReference type="PROSITE" id="PS50043">
    <property type="entry name" value="HTH_LUXR_2"/>
    <property type="match status" value="1"/>
</dbReference>
<dbReference type="GO" id="GO:0003677">
    <property type="term" value="F:DNA binding"/>
    <property type="evidence" value="ECO:0007669"/>
    <property type="project" value="UniProtKB-KW"/>
</dbReference>
<dbReference type="AlphaFoldDB" id="A0A2N3XWJ3"/>
<dbReference type="RefSeq" id="WP_010695500.1">
    <property type="nucleotide sequence ID" value="NZ_CP061007.1"/>
</dbReference>
<dbReference type="CDD" id="cd06170">
    <property type="entry name" value="LuxR_C_like"/>
    <property type="match status" value="1"/>
</dbReference>
<evidence type="ECO:0000259" key="4">
    <source>
        <dbReference type="PROSITE" id="PS50043"/>
    </source>
</evidence>
<sequence length="211" mass="23544">METATMTKIRVAIVSADAMTRAGLQHYLHSDRCLVETSIDRRDADIVVMAVDTINSSTMDLIGELSPGNSTRFLLIVDKHGHADFHLAVERGVRGVLRRHQCSRDAFVQALLAIADGAGFLPPSLQGVLMDQVRRMTREVLVPRGLTVPELADREVDVLRLLSYGFNVQEISNKLSYSERTIKNIIHSVMKNHNFRNRTHAVSFALRSGLI</sequence>
<dbReference type="SUPFAM" id="SSF46894">
    <property type="entry name" value="C-terminal effector domain of the bipartite response regulators"/>
    <property type="match status" value="1"/>
</dbReference>
<dbReference type="InterPro" id="IPR000792">
    <property type="entry name" value="Tscrpt_reg_LuxR_C"/>
</dbReference>
<organism evidence="5 6">
    <name type="scientific">Saccharopolyspora spinosa</name>
    <dbReference type="NCBI Taxonomy" id="60894"/>
    <lineage>
        <taxon>Bacteria</taxon>
        <taxon>Bacillati</taxon>
        <taxon>Actinomycetota</taxon>
        <taxon>Actinomycetes</taxon>
        <taxon>Pseudonocardiales</taxon>
        <taxon>Pseudonocardiaceae</taxon>
        <taxon>Saccharopolyspora</taxon>
    </lineage>
</organism>
<protein>
    <submittedName>
        <fullName evidence="5">DNA-binding NarL/FixJ family response regulator</fullName>
    </submittedName>
</protein>
<dbReference type="InterPro" id="IPR011006">
    <property type="entry name" value="CheY-like_superfamily"/>
</dbReference>
<dbReference type="SMART" id="SM00421">
    <property type="entry name" value="HTH_LUXR"/>
    <property type="match status" value="1"/>
</dbReference>
<keyword evidence="1" id="KW-0805">Transcription regulation</keyword>
<dbReference type="PANTHER" id="PTHR43214">
    <property type="entry name" value="TWO-COMPONENT RESPONSE REGULATOR"/>
    <property type="match status" value="1"/>
</dbReference>
<dbReference type="Pfam" id="PF00196">
    <property type="entry name" value="GerE"/>
    <property type="match status" value="1"/>
</dbReference>
<gene>
    <name evidence="5" type="ORF">A8926_2724</name>
</gene>
<dbReference type="PRINTS" id="PR00038">
    <property type="entry name" value="HTHLUXR"/>
</dbReference>
<evidence type="ECO:0000256" key="1">
    <source>
        <dbReference type="ARBA" id="ARBA00023015"/>
    </source>
</evidence>
<dbReference type="InterPro" id="IPR016032">
    <property type="entry name" value="Sig_transdc_resp-reg_C-effctor"/>
</dbReference>
<dbReference type="EMBL" id="PJNB01000001">
    <property type="protein sequence ID" value="PKW15046.1"/>
    <property type="molecule type" value="Genomic_DNA"/>
</dbReference>
<dbReference type="Proteomes" id="UP000233786">
    <property type="component" value="Unassembled WGS sequence"/>
</dbReference>
<dbReference type="InterPro" id="IPR039420">
    <property type="entry name" value="WalR-like"/>
</dbReference>
<dbReference type="STRING" id="994479.GCA_000194155_02714"/>
<reference evidence="5" key="1">
    <citation type="submission" date="2017-12" db="EMBL/GenBank/DDBJ databases">
        <title>Sequencing the genomes of 1000 Actinobacteria strains.</title>
        <authorList>
            <person name="Klenk H.-P."/>
        </authorList>
    </citation>
    <scope>NUCLEOTIDE SEQUENCE [LARGE SCALE GENOMIC DNA]</scope>
    <source>
        <strain evidence="5">DSM 44228</strain>
    </source>
</reference>
<feature type="domain" description="HTH luxR-type" evidence="4">
    <location>
        <begin position="144"/>
        <end position="209"/>
    </location>
</feature>
<dbReference type="PANTHER" id="PTHR43214:SF24">
    <property type="entry name" value="TRANSCRIPTIONAL REGULATORY PROTEIN NARL-RELATED"/>
    <property type="match status" value="1"/>
</dbReference>
<comment type="caution">
    <text evidence="5">The sequence shown here is derived from an EMBL/GenBank/DDBJ whole genome shotgun (WGS) entry which is preliminary data.</text>
</comment>
<proteinExistence type="predicted"/>
<dbReference type="OrthoDB" id="4309410at2"/>
<evidence type="ECO:0000256" key="2">
    <source>
        <dbReference type="ARBA" id="ARBA00023125"/>
    </source>
</evidence>
<keyword evidence="6" id="KW-1185">Reference proteome</keyword>
<keyword evidence="2 5" id="KW-0238">DNA-binding</keyword>
<evidence type="ECO:0000313" key="5">
    <source>
        <dbReference type="EMBL" id="PKW15046.1"/>
    </source>
</evidence>
<accession>A0A2N3XWJ3</accession>